<keyword evidence="3" id="KW-0456">Lyase</keyword>
<dbReference type="PANTHER" id="PTHR31225:SF0">
    <property type="entry name" value="S-(+)-LINALOOL SYNTHASE, CHLOROPLASTIC"/>
    <property type="match status" value="1"/>
</dbReference>
<dbReference type="Proteomes" id="UP001154282">
    <property type="component" value="Unassembled WGS sequence"/>
</dbReference>
<dbReference type="EMBL" id="CAMGYJ010000004">
    <property type="protein sequence ID" value="CAI0407021.1"/>
    <property type="molecule type" value="Genomic_DNA"/>
</dbReference>
<organism evidence="5 6">
    <name type="scientific">Linum tenue</name>
    <dbReference type="NCBI Taxonomy" id="586396"/>
    <lineage>
        <taxon>Eukaryota</taxon>
        <taxon>Viridiplantae</taxon>
        <taxon>Streptophyta</taxon>
        <taxon>Embryophyta</taxon>
        <taxon>Tracheophyta</taxon>
        <taxon>Spermatophyta</taxon>
        <taxon>Magnoliopsida</taxon>
        <taxon>eudicotyledons</taxon>
        <taxon>Gunneridae</taxon>
        <taxon>Pentapetalae</taxon>
        <taxon>rosids</taxon>
        <taxon>fabids</taxon>
        <taxon>Malpighiales</taxon>
        <taxon>Linaceae</taxon>
        <taxon>Linum</taxon>
    </lineage>
</organism>
<dbReference type="InterPro" id="IPR001906">
    <property type="entry name" value="Terpene_synth_N"/>
</dbReference>
<dbReference type="SUPFAM" id="SSF48239">
    <property type="entry name" value="Terpenoid cyclases/Protein prenyltransferases"/>
    <property type="match status" value="1"/>
</dbReference>
<dbReference type="AlphaFoldDB" id="A0AAV0JEN7"/>
<dbReference type="Pfam" id="PF01397">
    <property type="entry name" value="Terpene_synth"/>
    <property type="match status" value="1"/>
</dbReference>
<evidence type="ECO:0000256" key="1">
    <source>
        <dbReference type="ARBA" id="ARBA00001946"/>
    </source>
</evidence>
<dbReference type="Gene3D" id="1.50.10.130">
    <property type="entry name" value="Terpene synthase, N-terminal domain"/>
    <property type="match status" value="1"/>
</dbReference>
<feature type="domain" description="Terpene synthase N-terminal" evidence="4">
    <location>
        <begin position="3"/>
        <end position="59"/>
    </location>
</feature>
<evidence type="ECO:0000256" key="3">
    <source>
        <dbReference type="ARBA" id="ARBA00023239"/>
    </source>
</evidence>
<proteinExistence type="predicted"/>
<comment type="cofactor">
    <cofactor evidence="1">
        <name>Mg(2+)</name>
        <dbReference type="ChEBI" id="CHEBI:18420"/>
    </cofactor>
</comment>
<keyword evidence="6" id="KW-1185">Reference proteome</keyword>
<dbReference type="InterPro" id="IPR036965">
    <property type="entry name" value="Terpene_synth_N_sf"/>
</dbReference>
<reference evidence="5" key="1">
    <citation type="submission" date="2022-08" db="EMBL/GenBank/DDBJ databases">
        <authorList>
            <person name="Gutierrez-Valencia J."/>
        </authorList>
    </citation>
    <scope>NUCLEOTIDE SEQUENCE</scope>
</reference>
<evidence type="ECO:0000259" key="4">
    <source>
        <dbReference type="Pfam" id="PF01397"/>
    </source>
</evidence>
<dbReference type="PANTHER" id="PTHR31225">
    <property type="entry name" value="OS04G0344100 PROTEIN-RELATED"/>
    <property type="match status" value="1"/>
</dbReference>
<evidence type="ECO:0000256" key="2">
    <source>
        <dbReference type="ARBA" id="ARBA00022842"/>
    </source>
</evidence>
<accession>A0AAV0JEN7</accession>
<protein>
    <recommendedName>
        <fullName evidence="4">Terpene synthase N-terminal domain-containing protein</fullName>
    </recommendedName>
</protein>
<dbReference type="GO" id="GO:0016114">
    <property type="term" value="P:terpenoid biosynthetic process"/>
    <property type="evidence" value="ECO:0007669"/>
    <property type="project" value="InterPro"/>
</dbReference>
<gene>
    <name evidence="5" type="ORF">LITE_LOCUS13434</name>
</gene>
<sequence length="66" mass="7581">MKILRMIDALQRLGLDHHFEGEIEAVLNRQYDIVDDDSTASHDLVETSLRFRLLRQQGCRAPSGTK</sequence>
<dbReference type="InterPro" id="IPR008930">
    <property type="entry name" value="Terpenoid_cyclase/PrenylTrfase"/>
</dbReference>
<dbReference type="InterPro" id="IPR050148">
    <property type="entry name" value="Terpene_synthase-like"/>
</dbReference>
<dbReference type="GO" id="GO:0010333">
    <property type="term" value="F:terpene synthase activity"/>
    <property type="evidence" value="ECO:0007669"/>
    <property type="project" value="InterPro"/>
</dbReference>
<evidence type="ECO:0000313" key="5">
    <source>
        <dbReference type="EMBL" id="CAI0407021.1"/>
    </source>
</evidence>
<evidence type="ECO:0000313" key="6">
    <source>
        <dbReference type="Proteomes" id="UP001154282"/>
    </source>
</evidence>
<name>A0AAV0JEN7_9ROSI</name>
<comment type="caution">
    <text evidence="5">The sequence shown here is derived from an EMBL/GenBank/DDBJ whole genome shotgun (WGS) entry which is preliminary data.</text>
</comment>
<keyword evidence="2" id="KW-0460">Magnesium</keyword>